<proteinExistence type="predicted"/>
<name>A0A653AI07_UNCDX</name>
<sequence>MCGDLQVASAQTLDFLDIGQKSSSPMDTRYAVVLTPIFDPGKTGRPMRVAAFMSGSGTNIRRLLEYEKRLHEKEGSSPYHVVFVFSDRSDGSGAGEKIAREHALPYVSYDIRAYYSSRGGRRTVRTPEGLALRQAYDQVARRLVAAFEIDLIALGGYMSFITLKGCVNVHPADLSILDGEGRRKYVGDDAVRDAILGGETHLRASTLWTDQGVDSGPLLMVSDPLPVELPAPMEVLEKDPALLGRVAKAHQERLKEIGDWRIFPRTIDLIARGRFSFDHTGGVYLDGMPMPAGFRE</sequence>
<evidence type="ECO:0000256" key="3">
    <source>
        <dbReference type="ARBA" id="ARBA00022679"/>
    </source>
</evidence>
<dbReference type="PANTHER" id="PTHR43369">
    <property type="entry name" value="PHOSPHORIBOSYLGLYCINAMIDE FORMYLTRANSFERASE"/>
    <property type="match status" value="1"/>
</dbReference>
<evidence type="ECO:0000256" key="2">
    <source>
        <dbReference type="ARBA" id="ARBA00012254"/>
    </source>
</evidence>
<comment type="pathway">
    <text evidence="1">Purine metabolism; IMP biosynthesis via de novo pathway; N(2)-formyl-N(1)-(5-phospho-D-ribosyl)glycinamide from N(1)-(5-phospho-D-ribosyl)glycinamide (10-formyl THF route): step 1/1.</text>
</comment>
<dbReference type="InterPro" id="IPR002376">
    <property type="entry name" value="Formyl_transf_N"/>
</dbReference>
<evidence type="ECO:0000259" key="5">
    <source>
        <dbReference type="Pfam" id="PF00551"/>
    </source>
</evidence>
<dbReference type="GO" id="GO:0004644">
    <property type="term" value="F:phosphoribosylglycinamide formyltransferase activity"/>
    <property type="evidence" value="ECO:0007669"/>
    <property type="project" value="UniProtKB-EC"/>
</dbReference>
<dbReference type="EMBL" id="UPXX01000032">
    <property type="protein sequence ID" value="VBB47325.1"/>
    <property type="molecule type" value="Genomic_DNA"/>
</dbReference>
<evidence type="ECO:0000313" key="6">
    <source>
        <dbReference type="EMBL" id="VBB47325.1"/>
    </source>
</evidence>
<dbReference type="Pfam" id="PF00551">
    <property type="entry name" value="Formyl_trans_N"/>
    <property type="match status" value="1"/>
</dbReference>
<protein>
    <recommendedName>
        <fullName evidence="2">phosphoribosylglycinamide formyltransferase 1</fullName>
        <ecNumber evidence="2">2.1.2.2</ecNumber>
    </recommendedName>
</protein>
<dbReference type="SUPFAM" id="SSF53328">
    <property type="entry name" value="Formyltransferase"/>
    <property type="match status" value="1"/>
</dbReference>
<keyword evidence="3 6" id="KW-0808">Transferase</keyword>
<gene>
    <name evidence="6" type="ORF">TRIP_B50249</name>
</gene>
<keyword evidence="4" id="KW-0658">Purine biosynthesis</keyword>
<feature type="domain" description="Formyl transferase N-terminal" evidence="5">
    <location>
        <begin position="47"/>
        <end position="222"/>
    </location>
</feature>
<evidence type="ECO:0000256" key="1">
    <source>
        <dbReference type="ARBA" id="ARBA00005054"/>
    </source>
</evidence>
<dbReference type="InterPro" id="IPR036477">
    <property type="entry name" value="Formyl_transf_N_sf"/>
</dbReference>
<dbReference type="Gene3D" id="3.40.50.170">
    <property type="entry name" value="Formyl transferase, N-terminal domain"/>
    <property type="match status" value="1"/>
</dbReference>
<dbReference type="GO" id="GO:0006189">
    <property type="term" value="P:'de novo' IMP biosynthetic process"/>
    <property type="evidence" value="ECO:0007669"/>
    <property type="project" value="TreeGrafter"/>
</dbReference>
<accession>A0A653AI07</accession>
<dbReference type="PANTHER" id="PTHR43369:SF2">
    <property type="entry name" value="PHOSPHORIBOSYLGLYCINAMIDE FORMYLTRANSFERASE"/>
    <property type="match status" value="1"/>
</dbReference>
<dbReference type="EC" id="2.1.2.2" evidence="2"/>
<reference evidence="6" key="1">
    <citation type="submission" date="2018-07" db="EMBL/GenBank/DDBJ databases">
        <authorList>
            <consortium name="Genoscope - CEA"/>
            <person name="William W."/>
        </authorList>
    </citation>
    <scope>NUCLEOTIDE SEQUENCE</scope>
    <source>
        <strain evidence="6">IK1</strain>
    </source>
</reference>
<organism evidence="6">
    <name type="scientific">Uncultured Desulfatiglans sp</name>
    <dbReference type="NCBI Taxonomy" id="1748965"/>
    <lineage>
        <taxon>Bacteria</taxon>
        <taxon>Pseudomonadati</taxon>
        <taxon>Thermodesulfobacteriota</taxon>
        <taxon>Desulfobacteria</taxon>
        <taxon>Desulfatiglandales</taxon>
        <taxon>Desulfatiglandaceae</taxon>
        <taxon>Desulfatiglans</taxon>
        <taxon>environmental samples</taxon>
    </lineage>
</organism>
<evidence type="ECO:0000256" key="4">
    <source>
        <dbReference type="ARBA" id="ARBA00022755"/>
    </source>
</evidence>
<dbReference type="GO" id="GO:0005737">
    <property type="term" value="C:cytoplasm"/>
    <property type="evidence" value="ECO:0007669"/>
    <property type="project" value="TreeGrafter"/>
</dbReference>
<dbReference type="AlphaFoldDB" id="A0A653AI07"/>